<dbReference type="InterPro" id="IPR028345">
    <property type="entry name" value="Antibiotic_NAT-like"/>
</dbReference>
<evidence type="ECO:0000256" key="4">
    <source>
        <dbReference type="ARBA" id="ARBA00023315"/>
    </source>
</evidence>
<dbReference type="PANTHER" id="PTHR11104">
    <property type="entry name" value="AMINOGLYCOSIDE N3-ACETYLTRANSFERASE"/>
    <property type="match status" value="1"/>
</dbReference>
<dbReference type="Pfam" id="PF02522">
    <property type="entry name" value="Antibiotic_NAT"/>
    <property type="match status" value="1"/>
</dbReference>
<dbReference type="GO" id="GO:0046677">
    <property type="term" value="P:response to antibiotic"/>
    <property type="evidence" value="ECO:0007669"/>
    <property type="project" value="UniProtKB-KW"/>
</dbReference>
<evidence type="ECO:0000313" key="6">
    <source>
        <dbReference type="EMBL" id="TCO11016.1"/>
    </source>
</evidence>
<evidence type="ECO:0000256" key="1">
    <source>
        <dbReference type="ARBA" id="ARBA00006383"/>
    </source>
</evidence>
<dbReference type="InterPro" id="IPR003679">
    <property type="entry name" value="Amioglycoside_AcTrfase"/>
</dbReference>
<sequence length="285" mass="31414">MAFTKTDIIRDLRVLGIKSGVIVHLMVSSKAIGKMEWGVNTLLDALLDTVGDEGAIVANGYLTTYPLPLSDSKSLVISKPDSPSYAGALVNSMISHTDMIRSKHPVKKFVAIGNAVKNIIESHLPGSKAYEPLEKMADAGAWHLTIGENVNVTGTAHVAIEELPFDKKRKHEGVNYLDKNGNIRLYEAKYKGGCTKGFPNFIPHYENAGILIKGKVGNGAAYLTKMSETLRIEREILKSDPAFFFCSDPTCKDCRLRWEHSTGNYVSVKFHSAVKIVKDKFRSMI</sequence>
<gene>
    <name evidence="6" type="ORF">EV194_101650</name>
</gene>
<dbReference type="GO" id="GO:0046353">
    <property type="term" value="F:aminoglycoside 3-N-acetyltransferase activity"/>
    <property type="evidence" value="ECO:0007669"/>
    <property type="project" value="UniProtKB-EC"/>
</dbReference>
<evidence type="ECO:0000256" key="2">
    <source>
        <dbReference type="ARBA" id="ARBA00012882"/>
    </source>
</evidence>
<evidence type="ECO:0000256" key="5">
    <source>
        <dbReference type="RuleBase" id="RU365031"/>
    </source>
</evidence>
<keyword evidence="3 5" id="KW-0808">Transferase</keyword>
<dbReference type="OrthoDB" id="7330654at2"/>
<dbReference type="Proteomes" id="UP000295221">
    <property type="component" value="Unassembled WGS sequence"/>
</dbReference>
<comment type="similarity">
    <text evidence="1 5">Belongs to the antibiotic N-acetyltransferase family.</text>
</comment>
<reference evidence="6 7" key="1">
    <citation type="submission" date="2019-03" db="EMBL/GenBank/DDBJ databases">
        <title>Genomic Encyclopedia of Type Strains, Phase IV (KMG-IV): sequencing the most valuable type-strain genomes for metagenomic binning, comparative biology and taxonomic classification.</title>
        <authorList>
            <person name="Goeker M."/>
        </authorList>
    </citation>
    <scope>NUCLEOTIDE SEQUENCE [LARGE SCALE GENOMIC DNA]</scope>
    <source>
        <strain evidence="6 7">DSM 24179</strain>
    </source>
</reference>
<dbReference type="EC" id="2.3.1.-" evidence="5"/>
<dbReference type="AlphaFoldDB" id="A0A4R2GS43"/>
<proteinExistence type="inferred from homology"/>
<comment type="caution">
    <text evidence="6">The sequence shown here is derived from an EMBL/GenBank/DDBJ whole genome shotgun (WGS) entry which is preliminary data.</text>
</comment>
<dbReference type="PANTHER" id="PTHR11104:SF0">
    <property type="entry name" value="SPBETA PROPHAGE-DERIVED AMINOGLYCOSIDE N(3')-ACETYLTRANSFERASE-LIKE PROTEIN YOKD"/>
    <property type="match status" value="1"/>
</dbReference>
<keyword evidence="7" id="KW-1185">Reference proteome</keyword>
<dbReference type="SUPFAM" id="SSF110710">
    <property type="entry name" value="TTHA0583/YokD-like"/>
    <property type="match status" value="1"/>
</dbReference>
<evidence type="ECO:0000256" key="3">
    <source>
        <dbReference type="ARBA" id="ARBA00022679"/>
    </source>
</evidence>
<keyword evidence="5" id="KW-0046">Antibiotic resistance</keyword>
<dbReference type="EMBL" id="SLWK01000001">
    <property type="protein sequence ID" value="TCO11016.1"/>
    <property type="molecule type" value="Genomic_DNA"/>
</dbReference>
<protein>
    <recommendedName>
        <fullName evidence="2 5">Aminoglycoside N(3)-acetyltransferase</fullName>
        <ecNumber evidence="5">2.3.1.-</ecNumber>
    </recommendedName>
</protein>
<organism evidence="6 7">
    <name type="scientific">Natronoflexus pectinivorans</name>
    <dbReference type="NCBI Taxonomy" id="682526"/>
    <lineage>
        <taxon>Bacteria</taxon>
        <taxon>Pseudomonadati</taxon>
        <taxon>Bacteroidota</taxon>
        <taxon>Bacteroidia</taxon>
        <taxon>Marinilabiliales</taxon>
        <taxon>Marinilabiliaceae</taxon>
        <taxon>Natronoflexus</taxon>
    </lineage>
</organism>
<evidence type="ECO:0000313" key="7">
    <source>
        <dbReference type="Proteomes" id="UP000295221"/>
    </source>
</evidence>
<keyword evidence="4 5" id="KW-0012">Acyltransferase</keyword>
<accession>A0A4R2GS43</accession>
<dbReference type="RefSeq" id="WP_132431985.1">
    <property type="nucleotide sequence ID" value="NZ_SLWK01000001.1"/>
</dbReference>
<comment type="catalytic activity">
    <reaction evidence="5">
        <text>a 2-deoxystreptamine antibiotic + acetyl-CoA = an N(3)-acetyl-2-deoxystreptamine antibiotic + CoA + H(+)</text>
        <dbReference type="Rhea" id="RHEA:12665"/>
        <dbReference type="ChEBI" id="CHEBI:15378"/>
        <dbReference type="ChEBI" id="CHEBI:57287"/>
        <dbReference type="ChEBI" id="CHEBI:57288"/>
        <dbReference type="ChEBI" id="CHEBI:57921"/>
        <dbReference type="ChEBI" id="CHEBI:77452"/>
        <dbReference type="EC" id="2.3.1.81"/>
    </reaction>
</comment>
<name>A0A4R2GS43_9BACT</name>